<name>A0A0H5R981_9EUKA</name>
<evidence type="ECO:0000313" key="3">
    <source>
        <dbReference type="EMBL" id="CRZ10685.1"/>
    </source>
</evidence>
<dbReference type="Pfam" id="PF00481">
    <property type="entry name" value="PP2C"/>
    <property type="match status" value="1"/>
</dbReference>
<feature type="compositionally biased region" description="Polar residues" evidence="1">
    <location>
        <begin position="19"/>
        <end position="29"/>
    </location>
</feature>
<dbReference type="SUPFAM" id="SSF81606">
    <property type="entry name" value="PP2C-like"/>
    <property type="match status" value="1"/>
</dbReference>
<dbReference type="InterPro" id="IPR036457">
    <property type="entry name" value="PPM-type-like_dom_sf"/>
</dbReference>
<evidence type="ECO:0000259" key="2">
    <source>
        <dbReference type="PROSITE" id="PS51746"/>
    </source>
</evidence>
<protein>
    <recommendedName>
        <fullName evidence="2">PPM-type phosphatase domain-containing protein</fullName>
    </recommendedName>
</protein>
<accession>A0A0H5R981</accession>
<proteinExistence type="predicted"/>
<feature type="non-terminal residue" evidence="3">
    <location>
        <position position="1"/>
    </location>
</feature>
<dbReference type="GO" id="GO:0004722">
    <property type="term" value="F:protein serine/threonine phosphatase activity"/>
    <property type="evidence" value="ECO:0007669"/>
    <property type="project" value="InterPro"/>
</dbReference>
<dbReference type="InterPro" id="IPR001932">
    <property type="entry name" value="PPM-type_phosphatase-like_dom"/>
</dbReference>
<dbReference type="AlphaFoldDB" id="A0A0H5R981"/>
<dbReference type="PANTHER" id="PTHR13832:SF827">
    <property type="entry name" value="PROTEIN PHOSPHATASE 1L"/>
    <property type="match status" value="1"/>
</dbReference>
<dbReference type="InterPro" id="IPR015655">
    <property type="entry name" value="PP2C"/>
</dbReference>
<dbReference type="Gene3D" id="3.60.40.10">
    <property type="entry name" value="PPM-type phosphatase domain"/>
    <property type="match status" value="1"/>
</dbReference>
<dbReference type="EMBL" id="HACM01010243">
    <property type="protein sequence ID" value="CRZ10685.1"/>
    <property type="molecule type" value="Transcribed_RNA"/>
</dbReference>
<feature type="domain" description="PPM-type phosphatase" evidence="2">
    <location>
        <begin position="94"/>
        <end position="359"/>
    </location>
</feature>
<evidence type="ECO:0000256" key="1">
    <source>
        <dbReference type="SAM" id="MobiDB-lite"/>
    </source>
</evidence>
<sequence length="361" mass="39246">RLLPAGLTPGHLAPGRLSNDMSKSSVSCHESDPLDNNTWQICNAPNQHHQAPTDSELLLSNPLTDALSDYRISNEQRQLLIEAESYSGPSMITSFGSHTEKSPLHANEDRHCDSFHDDFTFFMVSDGHDGAEASSFAHDHLTWNVHRALQVLEDTLPDGICTIDHALHHAFFTTDNQFCQKARRSSCTSGACVLAATIRGRHLALANAGDCGVVYHDNEAQHGLVCKRHSAADIDEANRVRLAGGFIRGARVMGILSPSRGFGDTDVRDSCPGSIIPDPDIRSIVIPLIKDTEQSPVFIVMGSDGVFDTLSLDAIVSIVKRSLLLHRNKPNRAEIAARKLVRQCAASSDDDVTAIVICFGP</sequence>
<organism evidence="3">
    <name type="scientific">Spongospora subterranea</name>
    <dbReference type="NCBI Taxonomy" id="70186"/>
    <lineage>
        <taxon>Eukaryota</taxon>
        <taxon>Sar</taxon>
        <taxon>Rhizaria</taxon>
        <taxon>Endomyxa</taxon>
        <taxon>Phytomyxea</taxon>
        <taxon>Plasmodiophorida</taxon>
        <taxon>Plasmodiophoridae</taxon>
        <taxon>Spongospora</taxon>
    </lineage>
</organism>
<dbReference type="SMART" id="SM00332">
    <property type="entry name" value="PP2Cc"/>
    <property type="match status" value="1"/>
</dbReference>
<feature type="region of interest" description="Disordered" evidence="1">
    <location>
        <begin position="1"/>
        <end position="29"/>
    </location>
</feature>
<reference evidence="3" key="1">
    <citation type="submission" date="2015-04" db="EMBL/GenBank/DDBJ databases">
        <title>The genome sequence of the plant pathogenic Rhizarian Plasmodiophora brassicae reveals insights in its biotrophic life cycle and the origin of chitin synthesis.</title>
        <authorList>
            <person name="Schwelm A."/>
            <person name="Fogelqvist J."/>
            <person name="Knaust A."/>
            <person name="Julke S."/>
            <person name="Lilja T."/>
            <person name="Dhandapani V."/>
            <person name="Bonilla-Rosso G."/>
            <person name="Karlsson M."/>
            <person name="Shevchenko A."/>
            <person name="Choi S.R."/>
            <person name="Kim H.G."/>
            <person name="Park J.Y."/>
            <person name="Lim Y.P."/>
            <person name="Ludwig-Muller J."/>
            <person name="Dixelius C."/>
        </authorList>
    </citation>
    <scope>NUCLEOTIDE SEQUENCE</scope>
    <source>
        <tissue evidence="3">Potato root galls</tissue>
    </source>
</reference>
<dbReference type="PANTHER" id="PTHR13832">
    <property type="entry name" value="PROTEIN PHOSPHATASE 2C"/>
    <property type="match status" value="1"/>
</dbReference>
<dbReference type="CDD" id="cd00143">
    <property type="entry name" value="PP2Cc"/>
    <property type="match status" value="1"/>
</dbReference>
<dbReference type="PROSITE" id="PS51746">
    <property type="entry name" value="PPM_2"/>
    <property type="match status" value="1"/>
</dbReference>